<accession>A0A061G7B0</accession>
<evidence type="ECO:0000313" key="3">
    <source>
        <dbReference type="Proteomes" id="UP000026915"/>
    </source>
</evidence>
<keyword evidence="1" id="KW-0472">Membrane</keyword>
<gene>
    <name evidence="2" type="ORF">TCM_014963</name>
</gene>
<evidence type="ECO:0000256" key="1">
    <source>
        <dbReference type="SAM" id="Phobius"/>
    </source>
</evidence>
<reference evidence="2 3" key="1">
    <citation type="journal article" date="2013" name="Genome Biol.">
        <title>The genome sequence of the most widely cultivated cacao type and its use to identify candidate genes regulating pod color.</title>
        <authorList>
            <person name="Motamayor J.C."/>
            <person name="Mockaitis K."/>
            <person name="Schmutz J."/>
            <person name="Haiminen N."/>
            <person name="Iii D.L."/>
            <person name="Cornejo O."/>
            <person name="Findley S.D."/>
            <person name="Zheng P."/>
            <person name="Utro F."/>
            <person name="Royaert S."/>
            <person name="Saski C."/>
            <person name="Jenkins J."/>
            <person name="Podicheti R."/>
            <person name="Zhao M."/>
            <person name="Scheffler B.E."/>
            <person name="Stack J.C."/>
            <person name="Feltus F.A."/>
            <person name="Mustiga G.M."/>
            <person name="Amores F."/>
            <person name="Phillips W."/>
            <person name="Marelli J.P."/>
            <person name="May G.D."/>
            <person name="Shapiro H."/>
            <person name="Ma J."/>
            <person name="Bustamante C.D."/>
            <person name="Schnell R.J."/>
            <person name="Main D."/>
            <person name="Gilbert D."/>
            <person name="Parida L."/>
            <person name="Kuhn D.N."/>
        </authorList>
    </citation>
    <scope>NUCLEOTIDE SEQUENCE [LARGE SCALE GENOMIC DNA]</scope>
    <source>
        <strain evidence="3">cv. Matina 1-6</strain>
    </source>
</reference>
<proteinExistence type="predicted"/>
<sequence>MNQLGKGVKLSLPDPTKLVQSGAPNDVVRLRGDGLPFLIFLLLAFQLSFFSLCRRYLLFFFKDAVFLFSSQIITHRRLTLQLLLLSPAANLQAVAPPTGGKPAQISLLLPAAKLQAVAPPTGGKTVQISLLLPAANTPPFFLYFFFCPALLAGSRTTLPPSLFFCSLVALHCLEKLFLCCRFSPSHLYPISGLWRGCSTTALSLGTQGQVPLTCQTRIFRVWQVREVPGRVRPHPASRTSLPFFPSFFVHCIFSLVSTGTNTWDRFELRIHKRLIDLYSNYSGARCGSWKSLLQIFDYCTCQDFQISEFLYIFELNNAVFYGGK</sequence>
<name>A0A061G7B0_THECC</name>
<dbReference type="Gene3D" id="3.30.70.600">
    <property type="entry name" value="Ribosomal protein S10 domain"/>
    <property type="match status" value="1"/>
</dbReference>
<dbReference type="AlphaFoldDB" id="A0A061G7B0"/>
<dbReference type="Proteomes" id="UP000026915">
    <property type="component" value="Chromosome 3"/>
</dbReference>
<keyword evidence="3" id="KW-1185">Reference proteome</keyword>
<dbReference type="Gramene" id="EOY22934">
    <property type="protein sequence ID" value="EOY22934"/>
    <property type="gene ID" value="TCM_014963"/>
</dbReference>
<dbReference type="EMBL" id="CM001881">
    <property type="protein sequence ID" value="EOY22934.1"/>
    <property type="molecule type" value="Genomic_DNA"/>
</dbReference>
<dbReference type="InParanoid" id="A0A061G7B0"/>
<keyword evidence="1" id="KW-1133">Transmembrane helix</keyword>
<evidence type="ECO:0000313" key="2">
    <source>
        <dbReference type="EMBL" id="EOY22934.1"/>
    </source>
</evidence>
<dbReference type="InterPro" id="IPR036838">
    <property type="entry name" value="Ribosomal_uS10_dom_sf"/>
</dbReference>
<organism evidence="2 3">
    <name type="scientific">Theobroma cacao</name>
    <name type="common">Cacao</name>
    <name type="synonym">Cocoa</name>
    <dbReference type="NCBI Taxonomy" id="3641"/>
    <lineage>
        <taxon>Eukaryota</taxon>
        <taxon>Viridiplantae</taxon>
        <taxon>Streptophyta</taxon>
        <taxon>Embryophyta</taxon>
        <taxon>Tracheophyta</taxon>
        <taxon>Spermatophyta</taxon>
        <taxon>Magnoliopsida</taxon>
        <taxon>eudicotyledons</taxon>
        <taxon>Gunneridae</taxon>
        <taxon>Pentapetalae</taxon>
        <taxon>rosids</taxon>
        <taxon>malvids</taxon>
        <taxon>Malvales</taxon>
        <taxon>Malvaceae</taxon>
        <taxon>Byttnerioideae</taxon>
        <taxon>Theobroma</taxon>
    </lineage>
</organism>
<protein>
    <submittedName>
        <fullName evidence="2">Uncharacterized protein</fullName>
    </submittedName>
</protein>
<dbReference type="HOGENOM" id="CLU_858961_0_0_1"/>
<feature type="transmembrane region" description="Helical" evidence="1">
    <location>
        <begin position="34"/>
        <end position="53"/>
    </location>
</feature>
<keyword evidence="1" id="KW-0812">Transmembrane</keyword>